<dbReference type="Gene3D" id="3.40.630.30">
    <property type="match status" value="1"/>
</dbReference>
<keyword evidence="6" id="KW-1185">Reference proteome</keyword>
<evidence type="ECO:0000313" key="4">
    <source>
        <dbReference type="EMBL" id="KRG21556.1"/>
    </source>
</evidence>
<name>A0A0Q9YX64_9GAMM</name>
<evidence type="ECO:0000256" key="2">
    <source>
        <dbReference type="ARBA" id="ARBA00023315"/>
    </source>
</evidence>
<dbReference type="Pfam" id="PF00583">
    <property type="entry name" value="Acetyltransf_1"/>
    <property type="match status" value="1"/>
</dbReference>
<dbReference type="PANTHER" id="PTHR43420">
    <property type="entry name" value="ACETYLTRANSFERASE"/>
    <property type="match status" value="1"/>
</dbReference>
<dbReference type="PANTHER" id="PTHR43420:SF47">
    <property type="entry name" value="N-ACETYLTRANSFERASE DOMAIN-CONTAINING PROTEIN"/>
    <property type="match status" value="1"/>
</dbReference>
<accession>A0A0Q9YX64</accession>
<dbReference type="SUPFAM" id="SSF55729">
    <property type="entry name" value="Acyl-CoA N-acyltransferases (Nat)"/>
    <property type="match status" value="1"/>
</dbReference>
<evidence type="ECO:0000313" key="5">
    <source>
        <dbReference type="EMBL" id="MCS5711486.1"/>
    </source>
</evidence>
<comment type="caution">
    <text evidence="4">The sequence shown here is derived from an EMBL/GenBank/DDBJ whole genome shotgun (WGS) entry which is preliminary data.</text>
</comment>
<dbReference type="InterPro" id="IPR016181">
    <property type="entry name" value="Acyl_CoA_acyltransferase"/>
</dbReference>
<dbReference type="GO" id="GO:0016747">
    <property type="term" value="F:acyltransferase activity, transferring groups other than amino-acyl groups"/>
    <property type="evidence" value="ECO:0007669"/>
    <property type="project" value="InterPro"/>
</dbReference>
<dbReference type="PROSITE" id="PS51186">
    <property type="entry name" value="GNAT"/>
    <property type="match status" value="1"/>
</dbReference>
<dbReference type="AlphaFoldDB" id="A0A0Q9YX64"/>
<dbReference type="Proteomes" id="UP000051497">
    <property type="component" value="Unassembled WGS sequence"/>
</dbReference>
<evidence type="ECO:0000259" key="3">
    <source>
        <dbReference type="PROSITE" id="PS51186"/>
    </source>
</evidence>
<dbReference type="RefSeq" id="WP_075065937.1">
    <property type="nucleotide sequence ID" value="NZ_LKAJ02000001.1"/>
</dbReference>
<proteinExistence type="predicted"/>
<protein>
    <submittedName>
        <fullName evidence="5">GNAT family N-acetyltransferase</fullName>
    </submittedName>
    <submittedName>
        <fullName evidence="4">Putative acetyltransferase</fullName>
    </submittedName>
</protein>
<sequence>MKIRILTADDWVIWKKIRLEALQNSPENFGSSIEEECNWPDLEFQNGLNKSHVFGAFVEETLVACAGFYVLNFIKMQHRGVIWGMYTCPEYRHQGVASALMEAVIDNARTKVLQLHLTCVTSNLNAVEFYQKKGFKIYGTEPRALKIDNTFFDEHLMVLVLNPS</sequence>
<dbReference type="InterPro" id="IPR000182">
    <property type="entry name" value="GNAT_dom"/>
</dbReference>
<organism evidence="4">
    <name type="scientific">Candidatus Berkiella aquae</name>
    <dbReference type="NCBI Taxonomy" id="295108"/>
    <lineage>
        <taxon>Bacteria</taxon>
        <taxon>Pseudomonadati</taxon>
        <taxon>Pseudomonadota</taxon>
        <taxon>Gammaproteobacteria</taxon>
        <taxon>Candidatus Berkiellales</taxon>
        <taxon>Candidatus Berkiellaceae</taxon>
        <taxon>Candidatus Berkiella</taxon>
    </lineage>
</organism>
<feature type="domain" description="N-acetyltransferase" evidence="3">
    <location>
        <begin position="1"/>
        <end position="158"/>
    </location>
</feature>
<gene>
    <name evidence="5" type="ORF">HT99x_008565</name>
    <name evidence="4" type="ORF">HT99x_01309</name>
</gene>
<dbReference type="CDD" id="cd04301">
    <property type="entry name" value="NAT_SF"/>
    <property type="match status" value="1"/>
</dbReference>
<evidence type="ECO:0000256" key="1">
    <source>
        <dbReference type="ARBA" id="ARBA00022679"/>
    </source>
</evidence>
<dbReference type="STRING" id="295108.HT99x_01309"/>
<keyword evidence="2" id="KW-0012">Acyltransferase</keyword>
<reference evidence="5" key="3">
    <citation type="submission" date="2021-06" db="EMBL/GenBank/DDBJ databases">
        <title>Genomic Description and Analysis of Intracellular Bacteria, Candidatus Berkiella cookevillensis and Candidatus Berkiella aquae.</title>
        <authorList>
            <person name="Kidane D.T."/>
            <person name="Mehari Y.T."/>
            <person name="Rice F.C."/>
            <person name="Arivett B.A."/>
            <person name="Farone A.L."/>
            <person name="Berk S.G."/>
            <person name="Farone M.B."/>
        </authorList>
    </citation>
    <scope>NUCLEOTIDE SEQUENCE</scope>
    <source>
        <strain evidence="5">HT99</strain>
    </source>
</reference>
<evidence type="ECO:0000313" key="6">
    <source>
        <dbReference type="Proteomes" id="UP000051497"/>
    </source>
</evidence>
<reference evidence="4" key="1">
    <citation type="submission" date="2015-09" db="EMBL/GenBank/DDBJ databases">
        <title>Draft Genome Sequences of Two Novel Amoeba-resistant Intranuclear Bacteria, Candidatus Berkiella cookevillensis and Candidatus Berkiella aquae.</title>
        <authorList>
            <person name="Mehari Y.T."/>
            <person name="Arivett B.A."/>
            <person name="Farone A.L."/>
            <person name="Gunderson J.H."/>
            <person name="Farone M.B."/>
        </authorList>
    </citation>
    <scope>NUCLEOTIDE SEQUENCE [LARGE SCALE GENOMIC DNA]</scope>
    <source>
        <strain evidence="4">HT99</strain>
    </source>
</reference>
<keyword evidence="1 4" id="KW-0808">Transferase</keyword>
<reference evidence="5" key="2">
    <citation type="journal article" date="2016" name="Genome Announc.">
        <title>Draft Genome Sequences of Two Novel Amoeba-Resistant Intranuclear Bacteria, 'Candidatus Berkiella cookevillensis' and 'Candidatus Berkiella aquae'.</title>
        <authorList>
            <person name="Mehari Y.T."/>
            <person name="Arivett B.A."/>
            <person name="Farone A.L."/>
            <person name="Gunderson J.H."/>
            <person name="Farone M.B."/>
        </authorList>
    </citation>
    <scope>NUCLEOTIDE SEQUENCE</scope>
    <source>
        <strain evidence="5">HT99</strain>
    </source>
</reference>
<dbReference type="OrthoDB" id="9804312at2"/>
<dbReference type="InterPro" id="IPR050680">
    <property type="entry name" value="YpeA/RimI_acetyltransf"/>
</dbReference>
<dbReference type="EMBL" id="LKAJ02000001">
    <property type="protein sequence ID" value="MCS5711486.1"/>
    <property type="molecule type" value="Genomic_DNA"/>
</dbReference>
<dbReference type="EMBL" id="LKAJ01000004">
    <property type="protein sequence ID" value="KRG21556.1"/>
    <property type="molecule type" value="Genomic_DNA"/>
</dbReference>